<keyword evidence="3 8" id="KW-0420">Kringle</keyword>
<dbReference type="GO" id="GO:0005524">
    <property type="term" value="F:ATP binding"/>
    <property type="evidence" value="ECO:0007669"/>
    <property type="project" value="UniProtKB-KW"/>
</dbReference>
<keyword evidence="2" id="KW-0597">Phosphoprotein</keyword>
<dbReference type="CDD" id="cd00108">
    <property type="entry name" value="KR"/>
    <property type="match status" value="1"/>
</dbReference>
<dbReference type="SUPFAM" id="SSF82671">
    <property type="entry name" value="SEA domain"/>
    <property type="match status" value="1"/>
</dbReference>
<dbReference type="PANTHER" id="PTHR24261">
    <property type="entry name" value="PLASMINOGEN-RELATED"/>
    <property type="match status" value="1"/>
</dbReference>
<dbReference type="AlphaFoldDB" id="A0A9W9ZJD4"/>
<gene>
    <name evidence="13" type="ORF">OS493_032466</name>
</gene>
<dbReference type="Pfam" id="PF01390">
    <property type="entry name" value="SEA"/>
    <property type="match status" value="1"/>
</dbReference>
<evidence type="ECO:0000256" key="2">
    <source>
        <dbReference type="ARBA" id="ARBA00022553"/>
    </source>
</evidence>
<dbReference type="EMBL" id="MU825913">
    <property type="protein sequence ID" value="KAJ7382831.1"/>
    <property type="molecule type" value="Genomic_DNA"/>
</dbReference>
<keyword evidence="4" id="KW-0677">Repeat</keyword>
<evidence type="ECO:0000256" key="8">
    <source>
        <dbReference type="PROSITE-ProRule" id="PRU00121"/>
    </source>
</evidence>
<dbReference type="Gene3D" id="2.60.40.10">
    <property type="entry name" value="Immunoglobulins"/>
    <property type="match status" value="1"/>
</dbReference>
<protein>
    <submittedName>
        <fullName evidence="13">Uncharacterized protein</fullName>
    </submittedName>
</protein>
<dbReference type="SMART" id="SM00060">
    <property type="entry name" value="FN3"/>
    <property type="match status" value="1"/>
</dbReference>
<dbReference type="Pfam" id="PF01392">
    <property type="entry name" value="Fz"/>
    <property type="match status" value="1"/>
</dbReference>
<dbReference type="FunFam" id="2.60.40.10:FF:000028">
    <property type="entry name" value="Neuronal cell adhesion molecule"/>
    <property type="match status" value="1"/>
</dbReference>
<dbReference type="CDD" id="cd00063">
    <property type="entry name" value="FN3"/>
    <property type="match status" value="1"/>
</dbReference>
<name>A0A9W9ZJD4_9CNID</name>
<dbReference type="GO" id="GO:0004175">
    <property type="term" value="F:endopeptidase activity"/>
    <property type="evidence" value="ECO:0007669"/>
    <property type="project" value="TreeGrafter"/>
</dbReference>
<evidence type="ECO:0000259" key="12">
    <source>
        <dbReference type="PROSITE" id="PS50853"/>
    </source>
</evidence>
<dbReference type="InterPro" id="IPR036790">
    <property type="entry name" value="Frizzled_dom_sf"/>
</dbReference>
<comment type="caution">
    <text evidence="13">The sequence shown here is derived from an EMBL/GenBank/DDBJ whole genome shotgun (WGS) entry which is preliminary data.</text>
</comment>
<dbReference type="InterPro" id="IPR036364">
    <property type="entry name" value="SEA_dom_sf"/>
</dbReference>
<dbReference type="PROSITE" id="PS50853">
    <property type="entry name" value="FN3"/>
    <property type="match status" value="1"/>
</dbReference>
<dbReference type="PROSITE" id="PS50024">
    <property type="entry name" value="SEA"/>
    <property type="match status" value="1"/>
</dbReference>
<keyword evidence="6" id="KW-0067">ATP-binding</keyword>
<dbReference type="GO" id="GO:0016020">
    <property type="term" value="C:membrane"/>
    <property type="evidence" value="ECO:0007669"/>
    <property type="project" value="UniProtKB-SubCell"/>
</dbReference>
<dbReference type="InterPro" id="IPR050759">
    <property type="entry name" value="Serine_protease_kringle"/>
</dbReference>
<dbReference type="PROSITE" id="PS50038">
    <property type="entry name" value="FZ"/>
    <property type="match status" value="1"/>
</dbReference>
<feature type="domain" description="Kringle" evidence="11">
    <location>
        <begin position="110"/>
        <end position="189"/>
    </location>
</feature>
<dbReference type="PRINTS" id="PR00018">
    <property type="entry name" value="KRINGLE"/>
</dbReference>
<accession>A0A9W9ZJD4</accession>
<dbReference type="OrthoDB" id="5974158at2759"/>
<evidence type="ECO:0000256" key="7">
    <source>
        <dbReference type="ARBA" id="ARBA00023157"/>
    </source>
</evidence>
<dbReference type="InterPro" id="IPR003961">
    <property type="entry name" value="FN3_dom"/>
</dbReference>
<dbReference type="Proteomes" id="UP001163046">
    <property type="component" value="Unassembled WGS sequence"/>
</dbReference>
<dbReference type="SMART" id="SM00130">
    <property type="entry name" value="KR"/>
    <property type="match status" value="1"/>
</dbReference>
<evidence type="ECO:0000256" key="6">
    <source>
        <dbReference type="ARBA" id="ARBA00022840"/>
    </source>
</evidence>
<dbReference type="PROSITE" id="PS50070">
    <property type="entry name" value="KRINGLE_2"/>
    <property type="match status" value="1"/>
</dbReference>
<keyword evidence="7" id="KW-1015">Disulfide bond</keyword>
<comment type="subcellular location">
    <subcellularLocation>
        <location evidence="1">Membrane</location>
        <topology evidence="1">Single-pass type I membrane protein</topology>
    </subcellularLocation>
</comment>
<dbReference type="InterPro" id="IPR038178">
    <property type="entry name" value="Kringle_sf"/>
</dbReference>
<keyword evidence="14" id="KW-1185">Reference proteome</keyword>
<reference evidence="13" key="1">
    <citation type="submission" date="2023-01" db="EMBL/GenBank/DDBJ databases">
        <title>Genome assembly of the deep-sea coral Lophelia pertusa.</title>
        <authorList>
            <person name="Herrera S."/>
            <person name="Cordes E."/>
        </authorList>
    </citation>
    <scope>NUCLEOTIDE SEQUENCE</scope>
    <source>
        <strain evidence="13">USNM1676648</strain>
        <tissue evidence="13">Polyp</tissue>
    </source>
</reference>
<comment type="caution">
    <text evidence="8">Lacks conserved residue(s) required for the propagation of feature annotation.</text>
</comment>
<dbReference type="Gene3D" id="3.30.70.960">
    <property type="entry name" value="SEA domain"/>
    <property type="match status" value="1"/>
</dbReference>
<evidence type="ECO:0000256" key="5">
    <source>
        <dbReference type="ARBA" id="ARBA00022741"/>
    </source>
</evidence>
<dbReference type="Gene3D" id="2.40.20.10">
    <property type="entry name" value="Plasminogen Kringle 4"/>
    <property type="match status" value="1"/>
</dbReference>
<evidence type="ECO:0000313" key="14">
    <source>
        <dbReference type="Proteomes" id="UP001163046"/>
    </source>
</evidence>
<dbReference type="SUPFAM" id="SSF57440">
    <property type="entry name" value="Kringle-like"/>
    <property type="match status" value="1"/>
</dbReference>
<feature type="non-terminal residue" evidence="13">
    <location>
        <position position="399"/>
    </location>
</feature>
<evidence type="ECO:0000256" key="3">
    <source>
        <dbReference type="ARBA" id="ARBA00022572"/>
    </source>
</evidence>
<evidence type="ECO:0000256" key="1">
    <source>
        <dbReference type="ARBA" id="ARBA00004479"/>
    </source>
</evidence>
<proteinExistence type="predicted"/>
<dbReference type="Gene3D" id="1.10.2000.10">
    <property type="entry name" value="Frizzled cysteine-rich domain"/>
    <property type="match status" value="1"/>
</dbReference>
<feature type="domain" description="FZ" evidence="10">
    <location>
        <begin position="1"/>
        <end position="105"/>
    </location>
</feature>
<dbReference type="InterPro" id="IPR036116">
    <property type="entry name" value="FN3_sf"/>
</dbReference>
<evidence type="ECO:0000259" key="11">
    <source>
        <dbReference type="PROSITE" id="PS50070"/>
    </source>
</evidence>
<dbReference type="InterPro" id="IPR013783">
    <property type="entry name" value="Ig-like_fold"/>
</dbReference>
<dbReference type="InterPro" id="IPR000082">
    <property type="entry name" value="SEA_dom"/>
</dbReference>
<keyword evidence="5" id="KW-0547">Nucleotide-binding</keyword>
<evidence type="ECO:0000313" key="13">
    <source>
        <dbReference type="EMBL" id="KAJ7382831.1"/>
    </source>
</evidence>
<feature type="domain" description="Fibronectin type-III" evidence="12">
    <location>
        <begin position="197"/>
        <end position="290"/>
    </location>
</feature>
<dbReference type="Pfam" id="PF00041">
    <property type="entry name" value="fn3"/>
    <property type="match status" value="1"/>
</dbReference>
<dbReference type="PANTHER" id="PTHR24261:SF7">
    <property type="entry name" value="KRINGLE DOMAIN-CONTAINING PROTEIN"/>
    <property type="match status" value="1"/>
</dbReference>
<dbReference type="GO" id="GO:0005615">
    <property type="term" value="C:extracellular space"/>
    <property type="evidence" value="ECO:0007669"/>
    <property type="project" value="TreeGrafter"/>
</dbReference>
<dbReference type="Pfam" id="PF00051">
    <property type="entry name" value="Kringle"/>
    <property type="match status" value="1"/>
</dbReference>
<sequence>MAKSNREIKGFFDMPTIKISDKCKPIIKDLFCRYHFPPCDTSLDKPQARSICRSTCEYMDQDLCKQEMIHVRKLADTAPVLDKDMINCALYDVADGGKAPECYQYYPLPDCYYGIGVGYHGNVNITRSGNTCQSWSSQCPHRHWRIPKDVVDQNDSNMCRNPDSSAPDGPWCYTTDLNVRWEYCNVSRCPPRVPEEAPAFLTGYPLNSTAIHISWQSLPPSRYKEQLLGYRVKYRSLGSQMYNEVNVTSNFTEAVFKGVPHTIYEIEVNGFNEIGHGPTSKVLVVKTLSFGEVTVRVNFQLVIDADFNSDLLNRSSSNFVAMEESLRNAIKRHFNTSSILKIFDVRVLAFRNGSVEVDLKVFTVINANTTKQVKTVDHLMDGIVSALKKEFKVTSIIVL</sequence>
<evidence type="ECO:0000259" key="10">
    <source>
        <dbReference type="PROSITE" id="PS50038"/>
    </source>
</evidence>
<dbReference type="InterPro" id="IPR000001">
    <property type="entry name" value="Kringle"/>
</dbReference>
<dbReference type="InterPro" id="IPR013806">
    <property type="entry name" value="Kringle-like"/>
</dbReference>
<dbReference type="SUPFAM" id="SSF49265">
    <property type="entry name" value="Fibronectin type III"/>
    <property type="match status" value="1"/>
</dbReference>
<evidence type="ECO:0000259" key="9">
    <source>
        <dbReference type="PROSITE" id="PS50024"/>
    </source>
</evidence>
<evidence type="ECO:0000256" key="4">
    <source>
        <dbReference type="ARBA" id="ARBA00022737"/>
    </source>
</evidence>
<dbReference type="InterPro" id="IPR020067">
    <property type="entry name" value="Frizzled_dom"/>
</dbReference>
<organism evidence="13 14">
    <name type="scientific">Desmophyllum pertusum</name>
    <dbReference type="NCBI Taxonomy" id="174260"/>
    <lineage>
        <taxon>Eukaryota</taxon>
        <taxon>Metazoa</taxon>
        <taxon>Cnidaria</taxon>
        <taxon>Anthozoa</taxon>
        <taxon>Hexacorallia</taxon>
        <taxon>Scleractinia</taxon>
        <taxon>Caryophylliina</taxon>
        <taxon>Caryophylliidae</taxon>
        <taxon>Desmophyllum</taxon>
    </lineage>
</organism>
<dbReference type="GO" id="GO:0005102">
    <property type="term" value="F:signaling receptor binding"/>
    <property type="evidence" value="ECO:0007669"/>
    <property type="project" value="TreeGrafter"/>
</dbReference>
<feature type="domain" description="SEA" evidence="9">
    <location>
        <begin position="291"/>
        <end position="399"/>
    </location>
</feature>